<dbReference type="EMBL" id="BGZK01000055">
    <property type="protein sequence ID" value="GBP13234.1"/>
    <property type="molecule type" value="Genomic_DNA"/>
</dbReference>
<accession>A0A4C1TGG8</accession>
<sequence length="259" mass="28326">MLLTAVAATTHNALVTPQRLQVYMVGGDHLHSNDPHAPLLLMTHHAVNHDLGFVPTLDANSETAFVSDSDREIDPAECCGRAIYLLGDLHAFSRPSRDKIAPYLVCGYRLRLSNDLRSGPGGIQRELRFPETTSATPEFLPIAFAVPTRRGFVEMAGVAINHDQGALARGRRRRSMRPPLLYYNQRLAGPPFAHFSGGRAGAGRCARPRPAPAPLSTNINVHNFIPHLPEERPSIGAACSSFCSVEFLTKTGVLLCHYF</sequence>
<evidence type="ECO:0000313" key="2">
    <source>
        <dbReference type="Proteomes" id="UP000299102"/>
    </source>
</evidence>
<proteinExistence type="predicted"/>
<keyword evidence="2" id="KW-1185">Reference proteome</keyword>
<evidence type="ECO:0000313" key="1">
    <source>
        <dbReference type="EMBL" id="GBP13234.1"/>
    </source>
</evidence>
<dbReference type="AlphaFoldDB" id="A0A4C1TGG8"/>
<reference evidence="1 2" key="1">
    <citation type="journal article" date="2019" name="Commun. Biol.">
        <title>The bagworm genome reveals a unique fibroin gene that provides high tensile strength.</title>
        <authorList>
            <person name="Kono N."/>
            <person name="Nakamura H."/>
            <person name="Ohtoshi R."/>
            <person name="Tomita M."/>
            <person name="Numata K."/>
            <person name="Arakawa K."/>
        </authorList>
    </citation>
    <scope>NUCLEOTIDE SEQUENCE [LARGE SCALE GENOMIC DNA]</scope>
</reference>
<comment type="caution">
    <text evidence="1">The sequence shown here is derived from an EMBL/GenBank/DDBJ whole genome shotgun (WGS) entry which is preliminary data.</text>
</comment>
<organism evidence="1 2">
    <name type="scientific">Eumeta variegata</name>
    <name type="common">Bagworm moth</name>
    <name type="synonym">Eumeta japonica</name>
    <dbReference type="NCBI Taxonomy" id="151549"/>
    <lineage>
        <taxon>Eukaryota</taxon>
        <taxon>Metazoa</taxon>
        <taxon>Ecdysozoa</taxon>
        <taxon>Arthropoda</taxon>
        <taxon>Hexapoda</taxon>
        <taxon>Insecta</taxon>
        <taxon>Pterygota</taxon>
        <taxon>Neoptera</taxon>
        <taxon>Endopterygota</taxon>
        <taxon>Lepidoptera</taxon>
        <taxon>Glossata</taxon>
        <taxon>Ditrysia</taxon>
        <taxon>Tineoidea</taxon>
        <taxon>Psychidae</taxon>
        <taxon>Oiketicinae</taxon>
        <taxon>Eumeta</taxon>
    </lineage>
</organism>
<dbReference type="Proteomes" id="UP000299102">
    <property type="component" value="Unassembled WGS sequence"/>
</dbReference>
<gene>
    <name evidence="1" type="ORF">EVAR_93180_1</name>
</gene>
<protein>
    <submittedName>
        <fullName evidence="1">Uncharacterized protein</fullName>
    </submittedName>
</protein>
<name>A0A4C1TGG8_EUMVA</name>